<dbReference type="EMBL" id="SGXA01000001">
    <property type="protein sequence ID" value="RZS75816.1"/>
    <property type="molecule type" value="Genomic_DNA"/>
</dbReference>
<comment type="caution">
    <text evidence="4">The sequence shown here is derived from an EMBL/GenBank/DDBJ whole genome shotgun (WGS) entry which is preliminary data.</text>
</comment>
<dbReference type="AlphaFoldDB" id="A0A4Q7N490"/>
<evidence type="ECO:0000313" key="4">
    <source>
        <dbReference type="EMBL" id="RZS75816.1"/>
    </source>
</evidence>
<feature type="chain" id="PRO_5020276591" evidence="2">
    <location>
        <begin position="24"/>
        <end position="188"/>
    </location>
</feature>
<reference evidence="4 5" key="1">
    <citation type="submission" date="2019-02" db="EMBL/GenBank/DDBJ databases">
        <title>Genomic Encyclopedia of Type Strains, Phase IV (KMG-IV): sequencing the most valuable type-strain genomes for metagenomic binning, comparative biology and taxonomic classification.</title>
        <authorList>
            <person name="Goeker M."/>
        </authorList>
    </citation>
    <scope>NUCLEOTIDE SEQUENCE [LARGE SCALE GENOMIC DNA]</scope>
    <source>
        <strain evidence="4 5">DSM 18116</strain>
    </source>
</reference>
<proteinExistence type="predicted"/>
<name>A0A4Q7N490_9BACT</name>
<protein>
    <submittedName>
        <fullName evidence="4">Uncharacterized protein DUF3347</fullName>
    </submittedName>
</protein>
<organism evidence="4 5">
    <name type="scientific">Pseudobacter ginsenosidimutans</name>
    <dbReference type="NCBI Taxonomy" id="661488"/>
    <lineage>
        <taxon>Bacteria</taxon>
        <taxon>Pseudomonadati</taxon>
        <taxon>Bacteroidota</taxon>
        <taxon>Chitinophagia</taxon>
        <taxon>Chitinophagales</taxon>
        <taxon>Chitinophagaceae</taxon>
        <taxon>Pseudobacter</taxon>
    </lineage>
</organism>
<evidence type="ECO:0000256" key="1">
    <source>
        <dbReference type="SAM" id="MobiDB-lite"/>
    </source>
</evidence>
<keyword evidence="5" id="KW-1185">Reference proteome</keyword>
<feature type="signal peptide" evidence="2">
    <location>
        <begin position="1"/>
        <end position="23"/>
    </location>
</feature>
<dbReference type="PROSITE" id="PS51257">
    <property type="entry name" value="PROKAR_LIPOPROTEIN"/>
    <property type="match status" value="1"/>
</dbReference>
<dbReference type="Pfam" id="PF11827">
    <property type="entry name" value="DUF3347"/>
    <property type="match status" value="1"/>
</dbReference>
<evidence type="ECO:0000313" key="5">
    <source>
        <dbReference type="Proteomes" id="UP000293874"/>
    </source>
</evidence>
<feature type="domain" description="DUF3347" evidence="3">
    <location>
        <begin position="65"/>
        <end position="141"/>
    </location>
</feature>
<dbReference type="Proteomes" id="UP000293874">
    <property type="component" value="Unassembled WGS sequence"/>
</dbReference>
<keyword evidence="2" id="KW-0732">Signal</keyword>
<dbReference type="InterPro" id="IPR021782">
    <property type="entry name" value="DUF3347"/>
</dbReference>
<dbReference type="RefSeq" id="WP_130540156.1">
    <property type="nucleotide sequence ID" value="NZ_CP042431.1"/>
</dbReference>
<dbReference type="OrthoDB" id="5513217at2"/>
<evidence type="ECO:0000259" key="3">
    <source>
        <dbReference type="Pfam" id="PF11827"/>
    </source>
</evidence>
<evidence type="ECO:0000256" key="2">
    <source>
        <dbReference type="SAM" id="SignalP"/>
    </source>
</evidence>
<gene>
    <name evidence="4" type="ORF">EV199_1691</name>
</gene>
<feature type="region of interest" description="Disordered" evidence="1">
    <location>
        <begin position="28"/>
        <end position="47"/>
    </location>
</feature>
<sequence length="188" mass="19900">MKTQILTAFALMAMLTFVACGNAGEKEKTVQTDSTDHSGQDHAKAAPAAGTATVAQVKDDLLNAVYQQYSSLSKALVESDLARAKIAANAIEAGAKEMKNADALGKSAAKIAGAKDIESQRAAFSDLSNQLIGLVKKAGMGSGELYVDYCPMALNDKGAYWISGIKEIRNPYFGDKMLNCGELKETIQ</sequence>
<accession>A0A4Q7N490</accession>
<feature type="compositionally biased region" description="Basic and acidic residues" evidence="1">
    <location>
        <begin position="28"/>
        <end position="44"/>
    </location>
</feature>